<gene>
    <name evidence="1" type="ORF">CES86_2027</name>
</gene>
<dbReference type="EMBL" id="NNRN01000046">
    <property type="protein sequence ID" value="OYR29464.1"/>
    <property type="molecule type" value="Genomic_DNA"/>
</dbReference>
<reference evidence="1 2" key="1">
    <citation type="submission" date="2017-07" db="EMBL/GenBank/DDBJ databases">
        <title>Draft genome of Ochrobactrum lupini type strain LUP21.</title>
        <authorList>
            <person name="Krzyzanowska D.M."/>
            <person name="Jafra S."/>
        </authorList>
    </citation>
    <scope>NUCLEOTIDE SEQUENCE [LARGE SCALE GENOMIC DNA]</scope>
    <source>
        <strain evidence="1 2">LUP21</strain>
    </source>
</reference>
<comment type="caution">
    <text evidence="1">The sequence shown here is derived from an EMBL/GenBank/DDBJ whole genome shotgun (WGS) entry which is preliminary data.</text>
</comment>
<proteinExistence type="predicted"/>
<evidence type="ECO:0000313" key="1">
    <source>
        <dbReference type="EMBL" id="OYR29464.1"/>
    </source>
</evidence>
<dbReference type="AlphaFoldDB" id="A0A256GQK8"/>
<name>A0A256GQK8_9HYPH</name>
<organism evidence="1 2">
    <name type="scientific">Brucella lupini</name>
    <dbReference type="NCBI Taxonomy" id="255457"/>
    <lineage>
        <taxon>Bacteria</taxon>
        <taxon>Pseudomonadati</taxon>
        <taxon>Pseudomonadota</taxon>
        <taxon>Alphaproteobacteria</taxon>
        <taxon>Hyphomicrobiales</taxon>
        <taxon>Brucellaceae</taxon>
        <taxon>Brucella/Ochrobactrum group</taxon>
        <taxon>Brucella</taxon>
    </lineage>
</organism>
<protein>
    <submittedName>
        <fullName evidence="1">Uncharacterized protein</fullName>
    </submittedName>
</protein>
<evidence type="ECO:0000313" key="2">
    <source>
        <dbReference type="Proteomes" id="UP000216363"/>
    </source>
</evidence>
<dbReference type="Proteomes" id="UP000216363">
    <property type="component" value="Unassembled WGS sequence"/>
</dbReference>
<accession>A0A256GQK8</accession>
<sequence>MAELSLSRPALYRFAANAYRIKLIAALNLPNSRPHFMKRHEH</sequence>